<organism evidence="1 2">
    <name type="scientific">Strongylus vulgaris</name>
    <name type="common">Blood worm</name>
    <dbReference type="NCBI Taxonomy" id="40348"/>
    <lineage>
        <taxon>Eukaryota</taxon>
        <taxon>Metazoa</taxon>
        <taxon>Ecdysozoa</taxon>
        <taxon>Nematoda</taxon>
        <taxon>Chromadorea</taxon>
        <taxon>Rhabditida</taxon>
        <taxon>Rhabditina</taxon>
        <taxon>Rhabditomorpha</taxon>
        <taxon>Strongyloidea</taxon>
        <taxon>Strongylidae</taxon>
        <taxon>Strongylus</taxon>
    </lineage>
</organism>
<dbReference type="OrthoDB" id="9991628at2759"/>
<reference evidence="1 2" key="1">
    <citation type="submission" date="2018-11" db="EMBL/GenBank/DDBJ databases">
        <authorList>
            <consortium name="Pathogen Informatics"/>
        </authorList>
    </citation>
    <scope>NUCLEOTIDE SEQUENCE [LARGE SCALE GENOMIC DNA]</scope>
</reference>
<evidence type="ECO:0000313" key="2">
    <source>
        <dbReference type="Proteomes" id="UP000270094"/>
    </source>
</evidence>
<keyword evidence="2" id="KW-1185">Reference proteome</keyword>
<accession>A0A3P7LKZ7</accession>
<protein>
    <submittedName>
        <fullName evidence="1">Uncharacterized protein</fullName>
    </submittedName>
</protein>
<gene>
    <name evidence="1" type="ORF">SVUK_LOCUS18283</name>
</gene>
<dbReference type="EMBL" id="UYYB01122137">
    <property type="protein sequence ID" value="VDM83285.1"/>
    <property type="molecule type" value="Genomic_DNA"/>
</dbReference>
<evidence type="ECO:0000313" key="1">
    <source>
        <dbReference type="EMBL" id="VDM83285.1"/>
    </source>
</evidence>
<sequence length="129" mass="14790">MIEQLCASRQAYDHYKICLKTVATSQQVSLFNLLENVEQNSRKYFMKNIGTYLSIFRKFSPKIQNSSVILVSKIHSSGNLMHFGIHVRDSCGDDALTYSFAAMNDYARMIDGKCRVNIAVDHIARNNRY</sequence>
<name>A0A3P7LKZ7_STRVU</name>
<proteinExistence type="predicted"/>
<dbReference type="AlphaFoldDB" id="A0A3P7LKZ7"/>
<dbReference type="Proteomes" id="UP000270094">
    <property type="component" value="Unassembled WGS sequence"/>
</dbReference>